<gene>
    <name evidence="10" type="ORF">SPRG_03401</name>
</gene>
<dbReference type="InterPro" id="IPR036961">
    <property type="entry name" value="Kinesin_motor_dom_sf"/>
</dbReference>
<evidence type="ECO:0000256" key="4">
    <source>
        <dbReference type="ARBA" id="ARBA00023175"/>
    </source>
</evidence>
<sequence>MEIGTPVWVLAEDWVWRRAVVHATTPTSLGCRLTDAIDEASRVLAFPASAVGSKVFVCNPIEQRELGVEDLTALVHLHEPAILHTLKVRFMKREIYTSTGSILVAVNPFQALSLYDEPIKARYIAHGSRAANGEKLAPLPPHVYAVSDKAFRDMNMPTDATCNQSILVSGESGAGKTETTKIIMNYLASVSSATTNDTHIPERENVRNRVLESNPILEAFGNARTNRNNNSSRFGKFIRLGFDRSGSLLGASISTYLLERVRLVSQSIGERNYHIFYELLRGATPDELAALRLTRIEDYKYLNSSQCYDRRDGVDDGDQYTKTRHAMTTIGMADDEQWSVLELVAAVLHLGNVELVKKGGEESQCSDGSAPLLSTLATLLGIDASIIEKGLTTKKIKVGGEVITKGLTVLEAATSRDAVAKTIYARVFDWLVDRINQSISYDASASVQSAHSRFIGIFATNSLEQLCINFANEKLQQLFAKYVFEMEQKEYAAEAIPWTFVEYPNNDACVAMFEARPIGLFSLLDEQCVIPRGNDAALAAKYYDVFSSHAHLSSTKLQRGQTQFTIAHYAGDVVYTATGFIEKNKDSVHVEALELLGTSSKAFVTHLFAGDGSLRRSTALSLKADSPPRRSTNAASSVVLKFKSELSTLLELLHATVPHFIRCIKPNDELDPHAFDDVRVVEQLRCSGVLEAVKISRSGYPVRMLHSTFLQHYRCLSPSAAMSLELLLLTLLPTPNAFRVGLTKVFLLQGAYEDLNRCKIHVQASAVLCLQRYARGLLARTRYHRQVAAIRTLQRAVRRRRALQHARRRQRQSRGSVCIQAHWRGYRARSVHQCRVRAVRLLQRMWRGHRGRVSAAQMRRQLQAEAIIERALLKQKADEEANRLKKAREMEIKAAALIPLGTDPAFSAKMGPLLPALGRPLLQTPVVFEEFSSSDEEDDGGVAKGGRRSSSTASTQESKSTTSENEYEINWECGMLGLYFESDEVSGLPVVRRVHETLSTCADIFDVSPGDILLSVGGKRVHNNDIRHILRLLQDIDKPVALRFQRTTNSETVREPSLMSDEYEVLWRDNVPLGLGFKPDKKKEMPSVSKCRGNPQIPGMFNVRLGDYLTAINEISTYRVEFARVIKLLEDGPRPVVLRFMRADLDDALLESSRASEASTRESSFRFSRMSTMSLNPKRDDSLYNITWKEEDGALGLVVKQALSSFYPEVTKVKPEGAILRQPNKVQIGDLLISINNNNISKMGFRNAMHLLQIGPKPVLLTFQKQGRASHVGVPASI</sequence>
<keyword evidence="5 6" id="KW-0009">Actin-binding</keyword>
<protein>
    <recommendedName>
        <fullName evidence="12">Myosin motor domain-containing protein</fullName>
    </recommendedName>
</protein>
<dbReference type="PROSITE" id="PS50106">
    <property type="entry name" value="PDZ"/>
    <property type="match status" value="1"/>
</dbReference>
<keyword evidence="4 6" id="KW-0505">Motor protein</keyword>
<dbReference type="InterPro" id="IPR027417">
    <property type="entry name" value="P-loop_NTPase"/>
</dbReference>
<evidence type="ECO:0000259" key="9">
    <source>
        <dbReference type="PROSITE" id="PS51456"/>
    </source>
</evidence>
<dbReference type="Proteomes" id="UP000030745">
    <property type="component" value="Unassembled WGS sequence"/>
</dbReference>
<feature type="region of interest" description="Disordered" evidence="7">
    <location>
        <begin position="931"/>
        <end position="965"/>
    </location>
</feature>
<dbReference type="SMART" id="SM00015">
    <property type="entry name" value="IQ"/>
    <property type="match status" value="3"/>
</dbReference>
<dbReference type="KEGG" id="spar:SPRG_03401"/>
<keyword evidence="2 6" id="KW-0067">ATP-binding</keyword>
<accession>A0A067CNE1</accession>
<dbReference type="InterPro" id="IPR001609">
    <property type="entry name" value="Myosin_head_motor_dom-like"/>
</dbReference>
<evidence type="ECO:0000256" key="3">
    <source>
        <dbReference type="ARBA" id="ARBA00023123"/>
    </source>
</evidence>
<dbReference type="InterPro" id="IPR001478">
    <property type="entry name" value="PDZ"/>
</dbReference>
<dbReference type="STRING" id="695850.A0A067CNE1"/>
<dbReference type="Gene3D" id="3.40.850.10">
    <property type="entry name" value="Kinesin motor domain"/>
    <property type="match status" value="1"/>
</dbReference>
<feature type="domain" description="PDZ" evidence="8">
    <location>
        <begin position="1189"/>
        <end position="1267"/>
    </location>
</feature>
<reference evidence="10 11" key="1">
    <citation type="journal article" date="2013" name="PLoS Genet.">
        <title>Distinctive expansion of potential virulence genes in the genome of the oomycete fish pathogen Saprolegnia parasitica.</title>
        <authorList>
            <person name="Jiang R.H."/>
            <person name="de Bruijn I."/>
            <person name="Haas B.J."/>
            <person name="Belmonte R."/>
            <person name="Lobach L."/>
            <person name="Christie J."/>
            <person name="van den Ackerveken G."/>
            <person name="Bottin A."/>
            <person name="Bulone V."/>
            <person name="Diaz-Moreno S.M."/>
            <person name="Dumas B."/>
            <person name="Fan L."/>
            <person name="Gaulin E."/>
            <person name="Govers F."/>
            <person name="Grenville-Briggs L.J."/>
            <person name="Horner N.R."/>
            <person name="Levin J.Z."/>
            <person name="Mammella M."/>
            <person name="Meijer H.J."/>
            <person name="Morris P."/>
            <person name="Nusbaum C."/>
            <person name="Oome S."/>
            <person name="Phillips A.J."/>
            <person name="van Rooyen D."/>
            <person name="Rzeszutek E."/>
            <person name="Saraiva M."/>
            <person name="Secombes C.J."/>
            <person name="Seidl M.F."/>
            <person name="Snel B."/>
            <person name="Stassen J.H."/>
            <person name="Sykes S."/>
            <person name="Tripathy S."/>
            <person name="van den Berg H."/>
            <person name="Vega-Arreguin J.C."/>
            <person name="Wawra S."/>
            <person name="Young S.K."/>
            <person name="Zeng Q."/>
            <person name="Dieguez-Uribeondo J."/>
            <person name="Russ C."/>
            <person name="Tyler B.M."/>
            <person name="van West P."/>
        </authorList>
    </citation>
    <scope>NUCLEOTIDE SEQUENCE [LARGE SCALE GENOMIC DNA]</scope>
    <source>
        <strain evidence="10 11">CBS 223.65</strain>
    </source>
</reference>
<evidence type="ECO:0008006" key="12">
    <source>
        <dbReference type="Google" id="ProtNLM"/>
    </source>
</evidence>
<feature type="compositionally biased region" description="Low complexity" evidence="7">
    <location>
        <begin position="949"/>
        <end position="963"/>
    </location>
</feature>
<evidence type="ECO:0000259" key="8">
    <source>
        <dbReference type="PROSITE" id="PS50106"/>
    </source>
</evidence>
<dbReference type="Gene3D" id="1.10.10.820">
    <property type="match status" value="1"/>
</dbReference>
<name>A0A067CNE1_SAPPC</name>
<dbReference type="GO" id="GO:0005524">
    <property type="term" value="F:ATP binding"/>
    <property type="evidence" value="ECO:0007669"/>
    <property type="project" value="UniProtKB-UniRule"/>
</dbReference>
<evidence type="ECO:0000313" key="10">
    <source>
        <dbReference type="EMBL" id="KDO32184.1"/>
    </source>
</evidence>
<dbReference type="Pfam" id="PF00063">
    <property type="entry name" value="Myosin_head"/>
    <property type="match status" value="1"/>
</dbReference>
<dbReference type="PANTHER" id="PTHR13140">
    <property type="entry name" value="MYOSIN"/>
    <property type="match status" value="1"/>
</dbReference>
<feature type="binding site" evidence="6">
    <location>
        <begin position="170"/>
        <end position="177"/>
    </location>
    <ligand>
        <name>ATP</name>
        <dbReference type="ChEBI" id="CHEBI:30616"/>
    </ligand>
</feature>
<dbReference type="SMART" id="SM00228">
    <property type="entry name" value="PDZ"/>
    <property type="match status" value="2"/>
</dbReference>
<dbReference type="PROSITE" id="PS50096">
    <property type="entry name" value="IQ"/>
    <property type="match status" value="3"/>
</dbReference>
<dbReference type="EMBL" id="KK583196">
    <property type="protein sequence ID" value="KDO32184.1"/>
    <property type="molecule type" value="Genomic_DNA"/>
</dbReference>
<keyword evidence="1 6" id="KW-0547">Nucleotide-binding</keyword>
<dbReference type="SUPFAM" id="SSF52540">
    <property type="entry name" value="P-loop containing nucleoside triphosphate hydrolases"/>
    <property type="match status" value="1"/>
</dbReference>
<dbReference type="FunFam" id="1.10.10.820:FF:000001">
    <property type="entry name" value="Myosin heavy chain"/>
    <property type="match status" value="1"/>
</dbReference>
<dbReference type="OMA" id="YEINWEC"/>
<evidence type="ECO:0000256" key="1">
    <source>
        <dbReference type="ARBA" id="ARBA00022741"/>
    </source>
</evidence>
<feature type="domain" description="Myosin motor" evidence="9">
    <location>
        <begin position="66"/>
        <end position="760"/>
    </location>
</feature>
<dbReference type="GO" id="GO:0016459">
    <property type="term" value="C:myosin complex"/>
    <property type="evidence" value="ECO:0007669"/>
    <property type="project" value="UniProtKB-KW"/>
</dbReference>
<comment type="similarity">
    <text evidence="6">Belongs to the TRAFAC class myosin-kinesin ATPase superfamily. Myosin family.</text>
</comment>
<dbReference type="PROSITE" id="PS51456">
    <property type="entry name" value="MYOSIN_MOTOR"/>
    <property type="match status" value="1"/>
</dbReference>
<dbReference type="OrthoDB" id="6108017at2759"/>
<dbReference type="Gene3D" id="1.20.5.190">
    <property type="match status" value="1"/>
</dbReference>
<feature type="region of interest" description="Actin-binding" evidence="6">
    <location>
        <begin position="646"/>
        <end position="668"/>
    </location>
</feature>
<evidence type="ECO:0000256" key="6">
    <source>
        <dbReference type="PROSITE-ProRule" id="PRU00782"/>
    </source>
</evidence>
<dbReference type="Gene3D" id="1.20.5.4820">
    <property type="match status" value="1"/>
</dbReference>
<dbReference type="InterPro" id="IPR000048">
    <property type="entry name" value="IQ_motif_EF-hand-BS"/>
</dbReference>
<dbReference type="SUPFAM" id="SSF50156">
    <property type="entry name" value="PDZ domain-like"/>
    <property type="match status" value="2"/>
</dbReference>
<dbReference type="Gene3D" id="2.30.42.10">
    <property type="match status" value="1"/>
</dbReference>
<dbReference type="GeneID" id="24125911"/>
<dbReference type="GO" id="GO:0051015">
    <property type="term" value="F:actin filament binding"/>
    <property type="evidence" value="ECO:0007669"/>
    <property type="project" value="TreeGrafter"/>
</dbReference>
<dbReference type="PANTHER" id="PTHR13140:SF845">
    <property type="entry name" value="MYOSIN-LIKE PROTEIN"/>
    <property type="match status" value="1"/>
</dbReference>
<dbReference type="PRINTS" id="PR00193">
    <property type="entry name" value="MYOSINHEAVY"/>
</dbReference>
<organism evidence="10 11">
    <name type="scientific">Saprolegnia parasitica (strain CBS 223.65)</name>
    <dbReference type="NCBI Taxonomy" id="695850"/>
    <lineage>
        <taxon>Eukaryota</taxon>
        <taxon>Sar</taxon>
        <taxon>Stramenopiles</taxon>
        <taxon>Oomycota</taxon>
        <taxon>Saprolegniomycetes</taxon>
        <taxon>Saprolegniales</taxon>
        <taxon>Saprolegniaceae</taxon>
        <taxon>Saprolegnia</taxon>
    </lineage>
</organism>
<dbReference type="Gene3D" id="1.20.120.720">
    <property type="entry name" value="Myosin VI head, motor domain, U50 subdomain"/>
    <property type="match status" value="1"/>
</dbReference>
<evidence type="ECO:0000313" key="11">
    <source>
        <dbReference type="Proteomes" id="UP000030745"/>
    </source>
</evidence>
<dbReference type="AlphaFoldDB" id="A0A067CNE1"/>
<dbReference type="Pfam" id="PF00612">
    <property type="entry name" value="IQ"/>
    <property type="match status" value="2"/>
</dbReference>
<evidence type="ECO:0000256" key="2">
    <source>
        <dbReference type="ARBA" id="ARBA00022840"/>
    </source>
</evidence>
<keyword evidence="3 6" id="KW-0518">Myosin</keyword>
<dbReference type="GO" id="GO:0005737">
    <property type="term" value="C:cytoplasm"/>
    <property type="evidence" value="ECO:0007669"/>
    <property type="project" value="TreeGrafter"/>
</dbReference>
<dbReference type="SMART" id="SM00242">
    <property type="entry name" value="MYSc"/>
    <property type="match status" value="1"/>
</dbReference>
<evidence type="ECO:0000256" key="7">
    <source>
        <dbReference type="SAM" id="MobiDB-lite"/>
    </source>
</evidence>
<dbReference type="GO" id="GO:0016020">
    <property type="term" value="C:membrane"/>
    <property type="evidence" value="ECO:0007669"/>
    <property type="project" value="TreeGrafter"/>
</dbReference>
<dbReference type="GO" id="GO:0000146">
    <property type="term" value="F:microfilament motor activity"/>
    <property type="evidence" value="ECO:0007669"/>
    <property type="project" value="TreeGrafter"/>
</dbReference>
<dbReference type="Gene3D" id="1.20.58.530">
    <property type="match status" value="1"/>
</dbReference>
<evidence type="ECO:0000256" key="5">
    <source>
        <dbReference type="ARBA" id="ARBA00023203"/>
    </source>
</evidence>
<keyword evidence="11" id="KW-1185">Reference proteome</keyword>
<dbReference type="GO" id="GO:0007015">
    <property type="term" value="P:actin filament organization"/>
    <property type="evidence" value="ECO:0007669"/>
    <property type="project" value="TreeGrafter"/>
</dbReference>
<dbReference type="RefSeq" id="XP_012197365.1">
    <property type="nucleotide sequence ID" value="XM_012341975.1"/>
</dbReference>
<dbReference type="InterPro" id="IPR036034">
    <property type="entry name" value="PDZ_sf"/>
</dbReference>
<proteinExistence type="inferred from homology"/>
<dbReference type="VEuPathDB" id="FungiDB:SPRG_03401"/>